<keyword evidence="1" id="KW-0732">Signal</keyword>
<evidence type="ECO:0000259" key="2">
    <source>
        <dbReference type="Pfam" id="PF01551"/>
    </source>
</evidence>
<keyword evidence="4" id="KW-1185">Reference proteome</keyword>
<accession>A0A521D200</accession>
<dbReference type="PANTHER" id="PTHR21666">
    <property type="entry name" value="PEPTIDASE-RELATED"/>
    <property type="match status" value="1"/>
</dbReference>
<dbReference type="RefSeq" id="WP_142603597.1">
    <property type="nucleotide sequence ID" value="NZ_FXSZ01000005.1"/>
</dbReference>
<dbReference type="EMBL" id="FXSZ01000005">
    <property type="protein sequence ID" value="SMO65031.1"/>
    <property type="molecule type" value="Genomic_DNA"/>
</dbReference>
<dbReference type="Gene3D" id="2.70.70.10">
    <property type="entry name" value="Glucose Permease (Domain IIA)"/>
    <property type="match status" value="1"/>
</dbReference>
<dbReference type="GO" id="GO:0004222">
    <property type="term" value="F:metalloendopeptidase activity"/>
    <property type="evidence" value="ECO:0007669"/>
    <property type="project" value="TreeGrafter"/>
</dbReference>
<organism evidence="3 4">
    <name type="scientific">Solitalea koreensis</name>
    <dbReference type="NCBI Taxonomy" id="543615"/>
    <lineage>
        <taxon>Bacteria</taxon>
        <taxon>Pseudomonadati</taxon>
        <taxon>Bacteroidota</taxon>
        <taxon>Sphingobacteriia</taxon>
        <taxon>Sphingobacteriales</taxon>
        <taxon>Sphingobacteriaceae</taxon>
        <taxon>Solitalea</taxon>
    </lineage>
</organism>
<evidence type="ECO:0000313" key="3">
    <source>
        <dbReference type="EMBL" id="SMO65031.1"/>
    </source>
</evidence>
<dbReference type="Pfam" id="PF01551">
    <property type="entry name" value="Peptidase_M23"/>
    <property type="match status" value="1"/>
</dbReference>
<name>A0A521D200_9SPHI</name>
<dbReference type="InterPro" id="IPR016047">
    <property type="entry name" value="M23ase_b-sheet_dom"/>
</dbReference>
<evidence type="ECO:0000313" key="4">
    <source>
        <dbReference type="Proteomes" id="UP000315971"/>
    </source>
</evidence>
<reference evidence="3 4" key="1">
    <citation type="submission" date="2017-05" db="EMBL/GenBank/DDBJ databases">
        <authorList>
            <person name="Varghese N."/>
            <person name="Submissions S."/>
        </authorList>
    </citation>
    <scope>NUCLEOTIDE SEQUENCE [LARGE SCALE GENOMIC DNA]</scope>
    <source>
        <strain evidence="3 4">DSM 21342</strain>
    </source>
</reference>
<feature type="domain" description="M23ase beta-sheet core" evidence="2">
    <location>
        <begin position="63"/>
        <end position="129"/>
    </location>
</feature>
<protein>
    <submittedName>
        <fullName evidence="3">Peptidase family M23</fullName>
    </submittedName>
</protein>
<dbReference type="Proteomes" id="UP000315971">
    <property type="component" value="Unassembled WGS sequence"/>
</dbReference>
<sequence length="580" mass="64808">MRIVRIGIVAILAIATTLAFVATHAEKKLIQTTERIFPRDFRLPMDIPVAISGTFGELRPNHFHTGLDFKTNQREGYPVHAVADGYVSRLRVQIGGFGNAIYINHPNGYTTVYAHLQRYSPRIAHFVKTAQYSRESFEVDFNPLPIEIPVKKGEIIGYSGNSGSSQGAHLHFETRDSKTEEAFNPQLFGFPIADTKAPFIKGLYVYPMNDSSSVNGSNIRTSFALAPIGSGKYSVSKAVKVNVNGDIAFGIAADDMLNGAGNRNGIYSIELKKDGQTVIKTVFESLNFNLQRDVNSYIDFNAYQTGRTYIQKSFIDPGNRLEIYKTNVNRGIITFEDNAPHQMEYIVKDAAGNTSTLTFTVNSTPTKKVYSHYVNPSAIPFYWNKVNRFSNQSIIATFPTGCFYNNFNFEYSSSRKVFGAYSDIHTLHNKYTPIAEPFILQIKPDADLTQFDKAVIVNDKRTYQGGTYENGFVKAELKSFGSFYITIDTTAPRIVPLNIMNGKNMSGTASVSFRISDNLSGIKEFRGLIDDHWVLFEMDGKSGVLKHTFDERTGPGNHTLQLTVTDIKNNSSVYNAEFSR</sequence>
<dbReference type="InterPro" id="IPR011055">
    <property type="entry name" value="Dup_hybrid_motif"/>
</dbReference>
<evidence type="ECO:0000256" key="1">
    <source>
        <dbReference type="ARBA" id="ARBA00022729"/>
    </source>
</evidence>
<dbReference type="PANTHER" id="PTHR21666:SF289">
    <property type="entry name" value="L-ALA--D-GLU ENDOPEPTIDASE"/>
    <property type="match status" value="1"/>
</dbReference>
<dbReference type="CDD" id="cd12797">
    <property type="entry name" value="M23_peptidase"/>
    <property type="match status" value="1"/>
</dbReference>
<dbReference type="InterPro" id="IPR050570">
    <property type="entry name" value="Cell_wall_metabolism_enzyme"/>
</dbReference>
<dbReference type="AlphaFoldDB" id="A0A521D200"/>
<dbReference type="SUPFAM" id="SSF51261">
    <property type="entry name" value="Duplicated hybrid motif"/>
    <property type="match status" value="1"/>
</dbReference>
<dbReference type="OrthoDB" id="9810477at2"/>
<gene>
    <name evidence="3" type="ORF">SAMN06265350_10578</name>
</gene>
<proteinExistence type="predicted"/>